<proteinExistence type="predicted"/>
<gene>
    <name evidence="2" type="ORF">FME64_31020</name>
    <name evidence="1" type="ORF">pFR260_197c</name>
</gene>
<dbReference type="EMBL" id="VIXF01000009">
    <property type="protein sequence ID" value="MBN9901674.1"/>
    <property type="molecule type" value="Genomic_DNA"/>
</dbReference>
<dbReference type="EMBL" id="KX258624">
    <property type="protein sequence ID" value="AOB42294.1"/>
    <property type="molecule type" value="Genomic_DNA"/>
</dbReference>
<dbReference type="Proteomes" id="UP000775627">
    <property type="component" value="Unassembled WGS sequence"/>
</dbReference>
<evidence type="ECO:0000313" key="1">
    <source>
        <dbReference type="EMBL" id="AOB42294.1"/>
    </source>
</evidence>
<reference evidence="2" key="2">
    <citation type="submission" date="2019-07" db="EMBL/GenBank/DDBJ databases">
        <authorList>
            <person name="Lazarte J.N."/>
            <person name="Poliero A."/>
            <person name="Beron C."/>
        </authorList>
    </citation>
    <scope>NUCLEOTIDE SEQUENCE</scope>
    <source>
        <strain evidence="2">FCC7</strain>
    </source>
</reference>
<geneLocation type="plasmid" evidence="1">
    <name>pFR260</name>
</geneLocation>
<reference evidence="1" key="1">
    <citation type="submission" date="2016-05" db="EMBL/GenBank/DDBJ databases">
        <title>Complete sequence and organization of pFR260, the Bacillus thuringiensis INTA Fr7-4 plasmid harbouring the insecticidal genes.</title>
        <authorList>
            <person name="Navas L.E."/>
            <person name="Amadio A.F."/>
            <person name="Ortiz E.M."/>
            <person name="Sauka D.H."/>
            <person name="Benintende G.B."/>
            <person name="Zandomeni R.O."/>
            <person name="Berretta M.F."/>
        </authorList>
    </citation>
    <scope>NUCLEOTIDE SEQUENCE</scope>
    <source>
        <strain evidence="1">INTA Fr7-4</strain>
        <plasmid evidence="1">pFR260</plasmid>
    </source>
</reference>
<organism evidence="1">
    <name type="scientific">Bacillus thuringiensis</name>
    <dbReference type="NCBI Taxonomy" id="1428"/>
    <lineage>
        <taxon>Bacteria</taxon>
        <taxon>Bacillati</taxon>
        <taxon>Bacillota</taxon>
        <taxon>Bacilli</taxon>
        <taxon>Bacillales</taxon>
        <taxon>Bacillaceae</taxon>
        <taxon>Bacillus</taxon>
        <taxon>Bacillus cereus group</taxon>
    </lineage>
</organism>
<sequence>MQAKEKRIKILDLQDQHCKRCNYYERTYKFCVNKCKIGNEIYQLGIRLFENEANERREKRERWKEICRRAITMREEGMSYYRIAKILDCDSGSLYKYLKKESEKNHLLIQ</sequence>
<keyword evidence="1" id="KW-0614">Plasmid</keyword>
<dbReference type="Gene3D" id="1.10.10.60">
    <property type="entry name" value="Homeodomain-like"/>
    <property type="match status" value="1"/>
</dbReference>
<protein>
    <recommendedName>
        <fullName evidence="3">Zinc-finger domain-containing protein</fullName>
    </recommendedName>
</protein>
<dbReference type="RefSeq" id="WP_076775470.1">
    <property type="nucleotide sequence ID" value="NZ_JAWUAH010000051.1"/>
</dbReference>
<reference evidence="2" key="3">
    <citation type="journal article" date="2021" name="J. Invertebr. Pathol.">
        <title>Molecular characterization of a Bacillus thuringiensis strain from Argentina, toxic against Lepidoptera and Coleoptera, based on its whole-genome and Cry protein analysis.</title>
        <authorList>
            <person name="Nicolas Lazarte J."/>
            <person name="Pia Valacco M."/>
            <person name="Moreno S."/>
            <person name="Salerno G.L."/>
            <person name="Beron C.M."/>
        </authorList>
    </citation>
    <scope>NUCLEOTIDE SEQUENCE</scope>
    <source>
        <strain evidence="2">FCC7</strain>
    </source>
</reference>
<dbReference type="AlphaFoldDB" id="A0A1B2RCN9"/>
<name>A0A1B2RCN9_BACTU</name>
<evidence type="ECO:0000313" key="2">
    <source>
        <dbReference type="EMBL" id="MBN9901674.1"/>
    </source>
</evidence>
<accession>A0A1B2RCN9</accession>
<evidence type="ECO:0008006" key="3">
    <source>
        <dbReference type="Google" id="ProtNLM"/>
    </source>
</evidence>